<protein>
    <recommendedName>
        <fullName evidence="10">Type II secretion system protein GspC N-terminal domain-containing protein</fullName>
    </recommendedName>
</protein>
<keyword evidence="12" id="KW-1185">Reference proteome</keyword>
<dbReference type="EMBL" id="BAABWU010000017">
    <property type="protein sequence ID" value="GAA6197991.1"/>
    <property type="molecule type" value="Genomic_DNA"/>
</dbReference>
<reference evidence="11 12" key="1">
    <citation type="submission" date="2024-04" db="EMBL/GenBank/DDBJ databases">
        <title>Draft genome sequence of Pseudophaeobacter arcticus NBRC 116598.</title>
        <authorList>
            <person name="Miyakawa T."/>
            <person name="Kusuya Y."/>
            <person name="Miura T."/>
        </authorList>
    </citation>
    <scope>NUCLEOTIDE SEQUENCE [LARGE SCALE GENOMIC DNA]</scope>
    <source>
        <strain evidence="11 12">SU-CL00105</strain>
    </source>
</reference>
<sequence length="155" mass="16395">MRLIATIMTLVALGFTAWAGLALWLELTRAPAQVSAPAQPAVAAATPTKAPPSSAPPWPALFGERQPPKPQPPAQVTAPQPPRPPKPPIDSLGYRLKGLVQVSNATWAMVSHPTGEQLVRIGDPLGEQMTVSRIDDEGLWVSRGGDTPELLGFAD</sequence>
<feature type="region of interest" description="Disordered" evidence="9">
    <location>
        <begin position="43"/>
        <end position="91"/>
    </location>
</feature>
<evidence type="ECO:0000259" key="10">
    <source>
        <dbReference type="Pfam" id="PF11356"/>
    </source>
</evidence>
<evidence type="ECO:0000256" key="4">
    <source>
        <dbReference type="ARBA" id="ARBA00022519"/>
    </source>
</evidence>
<evidence type="ECO:0000313" key="11">
    <source>
        <dbReference type="EMBL" id="GAA6197991.1"/>
    </source>
</evidence>
<accession>A0ABQ0AQ27</accession>
<dbReference type="Pfam" id="PF11356">
    <property type="entry name" value="T2SSC"/>
    <property type="match status" value="1"/>
</dbReference>
<name>A0ABQ0AQ27_9RHOB</name>
<evidence type="ECO:0000256" key="1">
    <source>
        <dbReference type="ARBA" id="ARBA00004533"/>
    </source>
</evidence>
<comment type="subcellular location">
    <subcellularLocation>
        <location evidence="1">Cell inner membrane</location>
    </subcellularLocation>
</comment>
<dbReference type="InterPro" id="IPR024961">
    <property type="entry name" value="T2SS_GspC_N"/>
</dbReference>
<keyword evidence="3" id="KW-1003">Cell membrane</keyword>
<keyword evidence="8" id="KW-0472">Membrane</keyword>
<gene>
    <name evidence="11" type="ORF">NBRC116598_34360</name>
</gene>
<evidence type="ECO:0000256" key="6">
    <source>
        <dbReference type="ARBA" id="ARBA00022927"/>
    </source>
</evidence>
<evidence type="ECO:0000313" key="12">
    <source>
        <dbReference type="Proteomes" id="UP001441944"/>
    </source>
</evidence>
<comment type="caution">
    <text evidence="11">The sequence shown here is derived from an EMBL/GenBank/DDBJ whole genome shotgun (WGS) entry which is preliminary data.</text>
</comment>
<organism evidence="11 12">
    <name type="scientific">Pseudophaeobacter arcticus</name>
    <dbReference type="NCBI Taxonomy" id="385492"/>
    <lineage>
        <taxon>Bacteria</taxon>
        <taxon>Pseudomonadati</taxon>
        <taxon>Pseudomonadota</taxon>
        <taxon>Alphaproteobacteria</taxon>
        <taxon>Rhodobacterales</taxon>
        <taxon>Paracoccaceae</taxon>
        <taxon>Pseudophaeobacter</taxon>
    </lineage>
</organism>
<evidence type="ECO:0000256" key="2">
    <source>
        <dbReference type="ARBA" id="ARBA00022448"/>
    </source>
</evidence>
<evidence type="ECO:0000256" key="9">
    <source>
        <dbReference type="SAM" id="MobiDB-lite"/>
    </source>
</evidence>
<keyword evidence="7" id="KW-1133">Transmembrane helix</keyword>
<evidence type="ECO:0000256" key="8">
    <source>
        <dbReference type="ARBA" id="ARBA00023136"/>
    </source>
</evidence>
<proteinExistence type="predicted"/>
<evidence type="ECO:0000256" key="3">
    <source>
        <dbReference type="ARBA" id="ARBA00022475"/>
    </source>
</evidence>
<keyword evidence="5" id="KW-0812">Transmembrane</keyword>
<feature type="compositionally biased region" description="Pro residues" evidence="9">
    <location>
        <begin position="68"/>
        <end position="88"/>
    </location>
</feature>
<evidence type="ECO:0000256" key="7">
    <source>
        <dbReference type="ARBA" id="ARBA00022989"/>
    </source>
</evidence>
<keyword evidence="6" id="KW-0653">Protein transport</keyword>
<keyword evidence="4" id="KW-0997">Cell inner membrane</keyword>
<keyword evidence="2" id="KW-0813">Transport</keyword>
<evidence type="ECO:0000256" key="5">
    <source>
        <dbReference type="ARBA" id="ARBA00022692"/>
    </source>
</evidence>
<dbReference type="Proteomes" id="UP001441944">
    <property type="component" value="Unassembled WGS sequence"/>
</dbReference>
<feature type="compositionally biased region" description="Pro residues" evidence="9">
    <location>
        <begin position="49"/>
        <end position="59"/>
    </location>
</feature>
<feature type="domain" description="Type II secretion system protein GspC N-terminal" evidence="10">
    <location>
        <begin position="11"/>
        <end position="147"/>
    </location>
</feature>